<sequence>MTGRYENPLLYNSVNQPVDRKTGLIVQQEIPLRQLGRMTQKYDQGFLDFVADRAMAKYFQKKGKRGTAIFLPDRIRFTRKNFRKTLFYREIKVFYKSDPQTFCFVLYVIEEKSAKRRYEVYQCDNMEDIRRIEDILEISRMTTNKLLLDTDSIYQENHRRSFPAPPPSVEQLETRYGEVSPPPLARSSPPPPSQTLAYQQQQPPRSAIECPHCKRISVVAQDVSQNPSEIISVKQAPAPRSRSVYNNGAIEGEWIRINDKWRNTDYAYHNHVDPRGRPRQSRYPMVSRRWDTWVDDNEMIERRYHRRPNSPQYSNEKQVRPYHIASTYTKPAPVNRDPARQQALHDGKPMLNRGTMQIMEPYVNQPASTQMRRYRSESELMNPSHYVEKEQTRVIKAERYQPVEQPKQPPIIIAKPIQEEAVEVKKSTVQLTVNDEIIKDMFCERFAVDKRNNYPDTDSLSTLTNRGARERLMKDHAGFSKPIIEYETDPSITPRLYNGFNA</sequence>
<evidence type="ECO:0000313" key="4">
    <source>
        <dbReference type="Proteomes" id="UP000272942"/>
    </source>
</evidence>
<feature type="compositionally biased region" description="Pro residues" evidence="1">
    <location>
        <begin position="180"/>
        <end position="193"/>
    </location>
</feature>
<organism evidence="5">
    <name type="scientific">Echinostoma caproni</name>
    <dbReference type="NCBI Taxonomy" id="27848"/>
    <lineage>
        <taxon>Eukaryota</taxon>
        <taxon>Metazoa</taxon>
        <taxon>Spiralia</taxon>
        <taxon>Lophotrochozoa</taxon>
        <taxon>Platyhelminthes</taxon>
        <taxon>Trematoda</taxon>
        <taxon>Digenea</taxon>
        <taxon>Plagiorchiida</taxon>
        <taxon>Echinostomata</taxon>
        <taxon>Echinostomatoidea</taxon>
        <taxon>Echinostomatidae</taxon>
        <taxon>Echinostoma</taxon>
    </lineage>
</organism>
<protein>
    <submittedName>
        <fullName evidence="5">SET domain-containing protein</fullName>
    </submittedName>
</protein>
<evidence type="ECO:0000259" key="2">
    <source>
        <dbReference type="Pfam" id="PF25356"/>
    </source>
</evidence>
<name>A0A183ADM2_9TREM</name>
<reference evidence="3 4" key="2">
    <citation type="submission" date="2018-11" db="EMBL/GenBank/DDBJ databases">
        <authorList>
            <consortium name="Pathogen Informatics"/>
        </authorList>
    </citation>
    <scope>NUCLEOTIDE SEQUENCE [LARGE SCALE GENOMIC DNA]</scope>
    <source>
        <strain evidence="3 4">Egypt</strain>
    </source>
</reference>
<feature type="compositionally biased region" description="Polar residues" evidence="1">
    <location>
        <begin position="194"/>
        <end position="204"/>
    </location>
</feature>
<keyword evidence="4" id="KW-1185">Reference proteome</keyword>
<dbReference type="EMBL" id="UZAN01041907">
    <property type="protein sequence ID" value="VDP74418.1"/>
    <property type="molecule type" value="Genomic_DNA"/>
</dbReference>
<dbReference type="AlphaFoldDB" id="A0A183ADM2"/>
<feature type="domain" description="Trematode PH-like" evidence="2">
    <location>
        <begin position="26"/>
        <end position="140"/>
    </location>
</feature>
<accession>A0A183ADM2</accession>
<dbReference type="Proteomes" id="UP000272942">
    <property type="component" value="Unassembled WGS sequence"/>
</dbReference>
<evidence type="ECO:0000256" key="1">
    <source>
        <dbReference type="SAM" id="MobiDB-lite"/>
    </source>
</evidence>
<dbReference type="OrthoDB" id="10495165at2759"/>
<dbReference type="WBParaSite" id="ECPE_0000506901-mRNA-1">
    <property type="protein sequence ID" value="ECPE_0000506901-mRNA-1"/>
    <property type="gene ID" value="ECPE_0000506901"/>
</dbReference>
<feature type="region of interest" description="Disordered" evidence="1">
    <location>
        <begin position="157"/>
        <end position="204"/>
    </location>
</feature>
<proteinExistence type="predicted"/>
<evidence type="ECO:0000313" key="3">
    <source>
        <dbReference type="EMBL" id="VDP74418.1"/>
    </source>
</evidence>
<reference evidence="5" key="1">
    <citation type="submission" date="2016-06" db="UniProtKB">
        <authorList>
            <consortium name="WormBaseParasite"/>
        </authorList>
    </citation>
    <scope>IDENTIFICATION</scope>
</reference>
<dbReference type="Pfam" id="PF25356">
    <property type="entry name" value="PH_trem"/>
    <property type="match status" value="1"/>
</dbReference>
<evidence type="ECO:0000313" key="5">
    <source>
        <dbReference type="WBParaSite" id="ECPE_0000506901-mRNA-1"/>
    </source>
</evidence>
<gene>
    <name evidence="3" type="ORF">ECPE_LOCUS5057</name>
</gene>
<dbReference type="InterPro" id="IPR057376">
    <property type="entry name" value="PH_trem"/>
</dbReference>